<gene>
    <name evidence="1" type="ORF">V9T40_010266</name>
</gene>
<comment type="caution">
    <text evidence="1">The sequence shown here is derived from an EMBL/GenBank/DDBJ whole genome shotgun (WGS) entry which is preliminary data.</text>
</comment>
<reference evidence="1 2" key="1">
    <citation type="submission" date="2024-03" db="EMBL/GenBank/DDBJ databases">
        <title>Adaptation during the transition from Ophiocordyceps entomopathogen to insect associate is accompanied by gene loss and intensified selection.</title>
        <authorList>
            <person name="Ward C.M."/>
            <person name="Onetto C.A."/>
            <person name="Borneman A.R."/>
        </authorList>
    </citation>
    <scope>NUCLEOTIDE SEQUENCE [LARGE SCALE GENOMIC DNA]</scope>
    <source>
        <strain evidence="1">AWRI1</strain>
        <tissue evidence="1">Single Adult Female</tissue>
    </source>
</reference>
<evidence type="ECO:0000313" key="1">
    <source>
        <dbReference type="EMBL" id="KAK7578061.1"/>
    </source>
</evidence>
<keyword evidence="2" id="KW-1185">Reference proteome</keyword>
<dbReference type="Proteomes" id="UP001367676">
    <property type="component" value="Unassembled WGS sequence"/>
</dbReference>
<protein>
    <submittedName>
        <fullName evidence="1">Uncharacterized protein</fullName>
    </submittedName>
</protein>
<name>A0AAN9TC44_9HEMI</name>
<proteinExistence type="predicted"/>
<evidence type="ECO:0000313" key="2">
    <source>
        <dbReference type="Proteomes" id="UP001367676"/>
    </source>
</evidence>
<sequence>MTPPDTSSVKKGHRAKSHEQLEVSIKAEINIQACPSNEITLFGSSNNVSSTTNNSDIQQITRALMAAMLRVTV</sequence>
<dbReference type="EMBL" id="JBBCAQ010000035">
    <property type="protein sequence ID" value="KAK7578061.1"/>
    <property type="molecule type" value="Genomic_DNA"/>
</dbReference>
<dbReference type="AlphaFoldDB" id="A0AAN9TC44"/>
<organism evidence="1 2">
    <name type="scientific">Parthenolecanium corni</name>
    <dbReference type="NCBI Taxonomy" id="536013"/>
    <lineage>
        <taxon>Eukaryota</taxon>
        <taxon>Metazoa</taxon>
        <taxon>Ecdysozoa</taxon>
        <taxon>Arthropoda</taxon>
        <taxon>Hexapoda</taxon>
        <taxon>Insecta</taxon>
        <taxon>Pterygota</taxon>
        <taxon>Neoptera</taxon>
        <taxon>Paraneoptera</taxon>
        <taxon>Hemiptera</taxon>
        <taxon>Sternorrhyncha</taxon>
        <taxon>Coccoidea</taxon>
        <taxon>Coccidae</taxon>
        <taxon>Parthenolecanium</taxon>
    </lineage>
</organism>
<accession>A0AAN9TC44</accession>